<proteinExistence type="predicted"/>
<dbReference type="EMBL" id="KN832018">
    <property type="protein sequence ID" value="KIN98181.1"/>
    <property type="molecule type" value="Genomic_DNA"/>
</dbReference>
<accession>A0A0C3JKT2</accession>
<sequence>MGLFVSDTVAKQIPPLFLVFGPLLYKHNIAAGHPNPVGGPSYSNDRNEKPVCIPSGPRRILPLERCQLPLGYVRKRMNKFWNSDEPALTGLHGMIALRNASSCVFMPSVMPVTSEKVEDGLREMVFMDIIIVSSGIFWPESKRRGCVMIHGPRTQDGFVHSQYLALCPRH</sequence>
<reference evidence="1 2" key="1">
    <citation type="submission" date="2014-04" db="EMBL/GenBank/DDBJ databases">
        <authorList>
            <consortium name="DOE Joint Genome Institute"/>
            <person name="Kuo A."/>
            <person name="Kohler A."/>
            <person name="Costa M.D."/>
            <person name="Nagy L.G."/>
            <person name="Floudas D."/>
            <person name="Copeland A."/>
            <person name="Barry K.W."/>
            <person name="Cichocki N."/>
            <person name="Veneault-Fourrey C."/>
            <person name="LaButti K."/>
            <person name="Lindquist E.A."/>
            <person name="Lipzen A."/>
            <person name="Lundell T."/>
            <person name="Morin E."/>
            <person name="Murat C."/>
            <person name="Sun H."/>
            <person name="Tunlid A."/>
            <person name="Henrissat B."/>
            <person name="Grigoriev I.V."/>
            <person name="Hibbett D.S."/>
            <person name="Martin F."/>
            <person name="Nordberg H.P."/>
            <person name="Cantor M.N."/>
            <person name="Hua S.X."/>
        </authorList>
    </citation>
    <scope>NUCLEOTIDE SEQUENCE [LARGE SCALE GENOMIC DNA]</scope>
    <source>
        <strain evidence="1 2">Marx 270</strain>
    </source>
</reference>
<organism evidence="1 2">
    <name type="scientific">Pisolithus tinctorius Marx 270</name>
    <dbReference type="NCBI Taxonomy" id="870435"/>
    <lineage>
        <taxon>Eukaryota</taxon>
        <taxon>Fungi</taxon>
        <taxon>Dikarya</taxon>
        <taxon>Basidiomycota</taxon>
        <taxon>Agaricomycotina</taxon>
        <taxon>Agaricomycetes</taxon>
        <taxon>Agaricomycetidae</taxon>
        <taxon>Boletales</taxon>
        <taxon>Sclerodermatineae</taxon>
        <taxon>Pisolithaceae</taxon>
        <taxon>Pisolithus</taxon>
    </lineage>
</organism>
<evidence type="ECO:0000313" key="2">
    <source>
        <dbReference type="Proteomes" id="UP000054217"/>
    </source>
</evidence>
<gene>
    <name evidence="1" type="ORF">M404DRAFT_859480</name>
</gene>
<keyword evidence="2" id="KW-1185">Reference proteome</keyword>
<name>A0A0C3JKT2_PISTI</name>
<evidence type="ECO:0000313" key="1">
    <source>
        <dbReference type="EMBL" id="KIN98181.1"/>
    </source>
</evidence>
<dbReference type="Proteomes" id="UP000054217">
    <property type="component" value="Unassembled WGS sequence"/>
</dbReference>
<dbReference type="InParanoid" id="A0A0C3JKT2"/>
<dbReference type="HOGENOM" id="CLU_1571287_0_0_1"/>
<dbReference type="AlphaFoldDB" id="A0A0C3JKT2"/>
<reference evidence="2" key="2">
    <citation type="submission" date="2015-01" db="EMBL/GenBank/DDBJ databases">
        <title>Evolutionary Origins and Diversification of the Mycorrhizal Mutualists.</title>
        <authorList>
            <consortium name="DOE Joint Genome Institute"/>
            <consortium name="Mycorrhizal Genomics Consortium"/>
            <person name="Kohler A."/>
            <person name="Kuo A."/>
            <person name="Nagy L.G."/>
            <person name="Floudas D."/>
            <person name="Copeland A."/>
            <person name="Barry K.W."/>
            <person name="Cichocki N."/>
            <person name="Veneault-Fourrey C."/>
            <person name="LaButti K."/>
            <person name="Lindquist E.A."/>
            <person name="Lipzen A."/>
            <person name="Lundell T."/>
            <person name="Morin E."/>
            <person name="Murat C."/>
            <person name="Riley R."/>
            <person name="Ohm R."/>
            <person name="Sun H."/>
            <person name="Tunlid A."/>
            <person name="Henrissat B."/>
            <person name="Grigoriev I.V."/>
            <person name="Hibbett D.S."/>
            <person name="Martin F."/>
        </authorList>
    </citation>
    <scope>NUCLEOTIDE SEQUENCE [LARGE SCALE GENOMIC DNA]</scope>
    <source>
        <strain evidence="2">Marx 270</strain>
    </source>
</reference>
<protein>
    <submittedName>
        <fullName evidence="1">Uncharacterized protein</fullName>
    </submittedName>
</protein>